<proteinExistence type="inferred from homology"/>
<comment type="function">
    <text evidence="7">Component of the PEX13-PEX14 docking complex, a translocon channel that specifically mediates the import of peroxisomal cargo proteins bound to PEX5 receptor. The PEX13-PEX14 docking complex forms a large import pore which can be opened to a diameter of about 9 nm. Mechanistically, PEX5 receptor along with cargo proteins associates with the PEX14 subunit of the PEX13-PEX14 docking complex in the cytosol, leading to the insertion of the receptor into the organelle membrane with the concomitant translocation of the cargo into the peroxisome matrix.</text>
</comment>
<comment type="caution">
    <text evidence="10">The sequence shown here is derived from an EMBL/GenBank/DDBJ whole genome shotgun (WGS) entry which is preliminary data.</text>
</comment>
<dbReference type="GO" id="GO:0016560">
    <property type="term" value="P:protein import into peroxisome matrix, docking"/>
    <property type="evidence" value="ECO:0007669"/>
    <property type="project" value="UniProtKB-UniRule"/>
</dbReference>
<feature type="region of interest" description="Disordered" evidence="8">
    <location>
        <begin position="1"/>
        <end position="102"/>
    </location>
</feature>
<keyword evidence="11" id="KW-1185">Reference proteome</keyword>
<evidence type="ECO:0000256" key="3">
    <source>
        <dbReference type="ARBA" id="ARBA00023140"/>
    </source>
</evidence>
<dbReference type="EMBL" id="CAJPDQ010000021">
    <property type="protein sequence ID" value="CAF9924254.1"/>
    <property type="molecule type" value="Genomic_DNA"/>
</dbReference>
<evidence type="ECO:0000256" key="5">
    <source>
        <dbReference type="ARBA" id="ARBA00029691"/>
    </source>
</evidence>
<sequence>MVVSRSKGIPSWQKDSSDSTNPAQNDDPVYSQQEAAINSSSSSSISSNTPEQPISASKDDPVYAQGEAAVKSESPYSQSRAESDQSSTTAISSTEDKPSSRASLLTSASKFLQHEDLRTASLERKTAFLQGKGLTKEEIDGLLAAPEFMPSNSEPAADTATTSATTSPPPIITYPEFLLHAHRPKPLVTRTRIVNAVYATGIVSGALYLANRYLFEPMAVEMASARHELFETAQKGVVSLNERLEKNVSVLPVTRRSGVEDGEDSVVSDPEELFHRDIGVQTSPGFEATDGNMGNASAEDAMGKQASKLQELKQHVKTLSETGKQALEEEEATRSVVGDLQAYLDELAYGGRKSTFSWENEYGSGSLGGRGNSGKVDEIAKFKAEIRSVKGALLSARNFPASSNGILRGK</sequence>
<dbReference type="InterPro" id="IPR036388">
    <property type="entry name" value="WH-like_DNA-bd_sf"/>
</dbReference>
<dbReference type="Proteomes" id="UP000664169">
    <property type="component" value="Unassembled WGS sequence"/>
</dbReference>
<feature type="compositionally biased region" description="Low complexity" evidence="8">
    <location>
        <begin position="37"/>
        <end position="48"/>
    </location>
</feature>
<dbReference type="GO" id="GO:1990429">
    <property type="term" value="C:peroxisomal importomer complex"/>
    <property type="evidence" value="ECO:0007669"/>
    <property type="project" value="TreeGrafter"/>
</dbReference>
<organism evidence="10 11">
    <name type="scientific">Gomphillus americanus</name>
    <dbReference type="NCBI Taxonomy" id="1940652"/>
    <lineage>
        <taxon>Eukaryota</taxon>
        <taxon>Fungi</taxon>
        <taxon>Dikarya</taxon>
        <taxon>Ascomycota</taxon>
        <taxon>Pezizomycotina</taxon>
        <taxon>Lecanoromycetes</taxon>
        <taxon>OSLEUM clade</taxon>
        <taxon>Ostropomycetidae</taxon>
        <taxon>Ostropales</taxon>
        <taxon>Graphidaceae</taxon>
        <taxon>Gomphilloideae</taxon>
        <taxon>Gomphillus</taxon>
    </lineage>
</organism>
<keyword evidence="7" id="KW-0653">Protein transport</keyword>
<dbReference type="AlphaFoldDB" id="A0A8H3FIV2"/>
<comment type="subcellular location">
    <subcellularLocation>
        <location evidence="6 7">Peroxisome membrane</location>
    </subcellularLocation>
</comment>
<evidence type="ECO:0000256" key="6">
    <source>
        <dbReference type="ARBA" id="ARBA00046271"/>
    </source>
</evidence>
<accession>A0A8H3FIV2</accession>
<feature type="compositionally biased region" description="Polar residues" evidence="8">
    <location>
        <begin position="18"/>
        <end position="36"/>
    </location>
</feature>
<dbReference type="PANTHER" id="PTHR23058">
    <property type="entry name" value="PEROXISOMAL MEMBRANE PROTEIN PEX14"/>
    <property type="match status" value="1"/>
</dbReference>
<dbReference type="PANTHER" id="PTHR23058:SF5">
    <property type="entry name" value="PEROXISOMAL MEMBRANE PROTEIN PEX14"/>
    <property type="match status" value="1"/>
</dbReference>
<evidence type="ECO:0000256" key="8">
    <source>
        <dbReference type="SAM" id="MobiDB-lite"/>
    </source>
</evidence>
<dbReference type="Gene3D" id="1.10.10.10">
    <property type="entry name" value="Winged helix-like DNA-binding domain superfamily/Winged helix DNA-binding domain"/>
    <property type="match status" value="1"/>
</dbReference>
<dbReference type="Pfam" id="PF04695">
    <property type="entry name" value="Pex14_N"/>
    <property type="match status" value="1"/>
</dbReference>
<evidence type="ECO:0000256" key="2">
    <source>
        <dbReference type="ARBA" id="ARBA00023010"/>
    </source>
</evidence>
<name>A0A8H3FIV2_9LECA</name>
<comment type="similarity">
    <text evidence="1 7">Belongs to the peroxin-14 family.</text>
</comment>
<dbReference type="GO" id="GO:0005102">
    <property type="term" value="F:signaling receptor binding"/>
    <property type="evidence" value="ECO:0007669"/>
    <property type="project" value="TreeGrafter"/>
</dbReference>
<dbReference type="GO" id="GO:0005778">
    <property type="term" value="C:peroxisomal membrane"/>
    <property type="evidence" value="ECO:0007669"/>
    <property type="project" value="UniProtKB-SubCell"/>
</dbReference>
<keyword evidence="7" id="KW-0472">Membrane</keyword>
<evidence type="ECO:0000256" key="1">
    <source>
        <dbReference type="ARBA" id="ARBA00005443"/>
    </source>
</evidence>
<evidence type="ECO:0000313" key="11">
    <source>
        <dbReference type="Proteomes" id="UP000664169"/>
    </source>
</evidence>
<reference evidence="10" key="1">
    <citation type="submission" date="2021-03" db="EMBL/GenBank/DDBJ databases">
        <authorList>
            <person name="Tagirdzhanova G."/>
        </authorList>
    </citation>
    <scope>NUCLEOTIDE SEQUENCE</scope>
</reference>
<dbReference type="InterPro" id="IPR025655">
    <property type="entry name" value="PEX14"/>
</dbReference>
<evidence type="ECO:0000256" key="7">
    <source>
        <dbReference type="RuleBase" id="RU367032"/>
    </source>
</evidence>
<gene>
    <name evidence="10" type="ORF">GOMPHAMPRED_003568</name>
</gene>
<feature type="domain" description="Peroxisome membrane anchor protein Pex14p N-terminal" evidence="9">
    <location>
        <begin position="101"/>
        <end position="144"/>
    </location>
</feature>
<dbReference type="InterPro" id="IPR006785">
    <property type="entry name" value="Pex14_N"/>
</dbReference>
<evidence type="ECO:0000256" key="4">
    <source>
        <dbReference type="ARBA" id="ARBA00029502"/>
    </source>
</evidence>
<feature type="compositionally biased region" description="Polar residues" evidence="8">
    <location>
        <begin position="74"/>
        <end position="93"/>
    </location>
</feature>
<keyword evidence="2" id="KW-0811">Translocation</keyword>
<dbReference type="OrthoDB" id="441517at2759"/>
<protein>
    <recommendedName>
        <fullName evidence="4 7">Peroxisomal membrane protein PEX14</fullName>
    </recommendedName>
    <alternativeName>
        <fullName evidence="5 7">Peroxin-14</fullName>
    </alternativeName>
</protein>
<evidence type="ECO:0000259" key="9">
    <source>
        <dbReference type="Pfam" id="PF04695"/>
    </source>
</evidence>
<evidence type="ECO:0000313" key="10">
    <source>
        <dbReference type="EMBL" id="CAF9924254.1"/>
    </source>
</evidence>
<keyword evidence="3 7" id="KW-0576">Peroxisome</keyword>
<keyword evidence="7" id="KW-0813">Transport</keyword>